<dbReference type="SUPFAM" id="SSF51735">
    <property type="entry name" value="NAD(P)-binding Rossmann-fold domains"/>
    <property type="match status" value="1"/>
</dbReference>
<evidence type="ECO:0000313" key="3">
    <source>
        <dbReference type="EMBL" id="QCC47205.1"/>
    </source>
</evidence>
<evidence type="ECO:0000313" key="6">
    <source>
        <dbReference type="Proteomes" id="UP000296733"/>
    </source>
</evidence>
<dbReference type="OrthoDB" id="4907at2157"/>
<gene>
    <name evidence="3" type="ORF">DV707_05680</name>
    <name evidence="4" type="ORF">SAMN04488133_0415</name>
</gene>
<feature type="domain" description="NAD-dependent epimerase/dehydratase" evidence="2">
    <location>
        <begin position="3"/>
        <end position="248"/>
    </location>
</feature>
<evidence type="ECO:0000259" key="2">
    <source>
        <dbReference type="Pfam" id="PF01370"/>
    </source>
</evidence>
<dbReference type="EMBL" id="CP031311">
    <property type="protein sequence ID" value="QCC47205.1"/>
    <property type="molecule type" value="Genomic_DNA"/>
</dbReference>
<dbReference type="PRINTS" id="PR01713">
    <property type="entry name" value="NUCEPIMERASE"/>
</dbReference>
<dbReference type="RefSeq" id="WP_103990194.1">
    <property type="nucleotide sequence ID" value="NZ_CP031311.1"/>
</dbReference>
<evidence type="ECO:0000256" key="1">
    <source>
        <dbReference type="ARBA" id="ARBA00007637"/>
    </source>
</evidence>
<keyword evidence="5" id="KW-1185">Reference proteome</keyword>
<organism evidence="4 5">
    <name type="scientific">Halobellus limi</name>
    <dbReference type="NCBI Taxonomy" id="699433"/>
    <lineage>
        <taxon>Archaea</taxon>
        <taxon>Methanobacteriati</taxon>
        <taxon>Methanobacteriota</taxon>
        <taxon>Stenosarchaea group</taxon>
        <taxon>Halobacteria</taxon>
        <taxon>Halobacteriales</taxon>
        <taxon>Haloferacaceae</taxon>
        <taxon>Halobellus</taxon>
    </lineage>
</organism>
<comment type="similarity">
    <text evidence="1">Belongs to the NAD(P)-dependent epimerase/dehydratase family.</text>
</comment>
<dbReference type="Proteomes" id="UP000296733">
    <property type="component" value="Chromosome"/>
</dbReference>
<dbReference type="PANTHER" id="PTHR43000">
    <property type="entry name" value="DTDP-D-GLUCOSE 4,6-DEHYDRATASE-RELATED"/>
    <property type="match status" value="1"/>
</dbReference>
<dbReference type="Gene3D" id="3.40.50.720">
    <property type="entry name" value="NAD(P)-binding Rossmann-like Domain"/>
    <property type="match status" value="1"/>
</dbReference>
<evidence type="ECO:0000313" key="4">
    <source>
        <dbReference type="EMBL" id="SEF67654.1"/>
    </source>
</evidence>
<name>A0A1H5TXU1_9EURY</name>
<protein>
    <submittedName>
        <fullName evidence="3">NAD-dependent epimerase/dehydratase family protein</fullName>
    </submittedName>
    <submittedName>
        <fullName evidence="4">UDP-glucose 4-epimerase</fullName>
    </submittedName>
</protein>
<evidence type="ECO:0000313" key="5">
    <source>
        <dbReference type="Proteomes" id="UP000236740"/>
    </source>
</evidence>
<dbReference type="InterPro" id="IPR001509">
    <property type="entry name" value="Epimerase_deHydtase"/>
</dbReference>
<dbReference type="GeneID" id="39857557"/>
<dbReference type="KEGG" id="hlm:DV707_05680"/>
<dbReference type="Pfam" id="PF01370">
    <property type="entry name" value="Epimerase"/>
    <property type="match status" value="1"/>
</dbReference>
<dbReference type="InterPro" id="IPR036291">
    <property type="entry name" value="NAD(P)-bd_dom_sf"/>
</dbReference>
<reference evidence="3 6" key="2">
    <citation type="journal article" date="2019" name="Nat. Commun.">
        <title>A new type of DNA phosphorothioation-based antiviral system in archaea.</title>
        <authorList>
            <person name="Xiong L."/>
            <person name="Liu S."/>
            <person name="Chen S."/>
            <person name="Xiao Y."/>
            <person name="Zhu B."/>
            <person name="Gao Y."/>
            <person name="Zhang Y."/>
            <person name="Chen B."/>
            <person name="Luo J."/>
            <person name="Deng Z."/>
            <person name="Chen X."/>
            <person name="Wang L."/>
            <person name="Chen S."/>
        </authorList>
    </citation>
    <scope>NUCLEOTIDE SEQUENCE [LARGE SCALE GENOMIC DNA]</scope>
    <source>
        <strain evidence="3 6">CGMCC 1.10331</strain>
    </source>
</reference>
<dbReference type="AlphaFoldDB" id="A0A1H5TXU1"/>
<reference evidence="4 5" key="1">
    <citation type="submission" date="2016-10" db="EMBL/GenBank/DDBJ databases">
        <authorList>
            <person name="de Groot N.N."/>
        </authorList>
    </citation>
    <scope>NUCLEOTIDE SEQUENCE [LARGE SCALE GENOMIC DNA]</scope>
    <source>
        <strain evidence="4 5">CGMCC 1.10331</strain>
    </source>
</reference>
<proteinExistence type="inferred from homology"/>
<dbReference type="Proteomes" id="UP000236740">
    <property type="component" value="Unassembled WGS sequence"/>
</dbReference>
<accession>A0A1H5TXU1</accession>
<dbReference type="EMBL" id="FNVN01000001">
    <property type="protein sequence ID" value="SEF67654.1"/>
    <property type="molecule type" value="Genomic_DNA"/>
</dbReference>
<sequence>MQILVTGGAGFIGGHLVEQFLRDGHDVTVLDVMHPYYDLKIKEHTLDVHQSIAEAEGCTYAFVEGDVRNSNLVDDLVSKTDIVFHQAARAGVRDSVAEPRVYDEVNVDGTLNILDAARETDIERIVVASSSSVYGGRGEYVPFEETDPTLPVSPYGASKLAAERYAAAYHEVYDISTVSLRYFTVYGPRMRPNMAISNFVSRCMNGESPVVYGDGTQTRDFTYIEDIVDANLTLLESDEADGEVLNIGSSDNIEIRALATEVRDQLAPELELEYAERYDADAEHTHAAVSKADELIGYSPEYTIREGVKKFVDWYRENQEWYEPLVRKS</sequence>